<dbReference type="EMBL" id="CAACVG010006837">
    <property type="protein sequence ID" value="VEN42101.1"/>
    <property type="molecule type" value="Genomic_DNA"/>
</dbReference>
<dbReference type="AlphaFoldDB" id="A0A653C2M0"/>
<protein>
    <submittedName>
        <fullName evidence="1">Uncharacterized protein</fullName>
    </submittedName>
</protein>
<proteinExistence type="predicted"/>
<organism evidence="1 2">
    <name type="scientific">Callosobruchus maculatus</name>
    <name type="common">Southern cowpea weevil</name>
    <name type="synonym">Pulse bruchid</name>
    <dbReference type="NCBI Taxonomy" id="64391"/>
    <lineage>
        <taxon>Eukaryota</taxon>
        <taxon>Metazoa</taxon>
        <taxon>Ecdysozoa</taxon>
        <taxon>Arthropoda</taxon>
        <taxon>Hexapoda</taxon>
        <taxon>Insecta</taxon>
        <taxon>Pterygota</taxon>
        <taxon>Neoptera</taxon>
        <taxon>Endopterygota</taxon>
        <taxon>Coleoptera</taxon>
        <taxon>Polyphaga</taxon>
        <taxon>Cucujiformia</taxon>
        <taxon>Chrysomeloidea</taxon>
        <taxon>Chrysomelidae</taxon>
        <taxon>Bruchinae</taxon>
        <taxon>Bruchini</taxon>
        <taxon>Callosobruchus</taxon>
    </lineage>
</organism>
<gene>
    <name evidence="1" type="ORF">CALMAC_LOCUS5701</name>
</gene>
<name>A0A653C2M0_CALMS</name>
<keyword evidence="2" id="KW-1185">Reference proteome</keyword>
<accession>A0A653C2M0</accession>
<evidence type="ECO:0000313" key="2">
    <source>
        <dbReference type="Proteomes" id="UP000410492"/>
    </source>
</evidence>
<evidence type="ECO:0000313" key="1">
    <source>
        <dbReference type="EMBL" id="VEN42101.1"/>
    </source>
</evidence>
<reference evidence="1 2" key="1">
    <citation type="submission" date="2019-01" db="EMBL/GenBank/DDBJ databases">
        <authorList>
            <person name="Sayadi A."/>
        </authorList>
    </citation>
    <scope>NUCLEOTIDE SEQUENCE [LARGE SCALE GENOMIC DNA]</scope>
</reference>
<dbReference type="Proteomes" id="UP000410492">
    <property type="component" value="Unassembled WGS sequence"/>
</dbReference>
<sequence length="36" mass="4084">MSWKHQPSVPFFLNGPMVVRQVGRMDEHICDSSPVA</sequence>